<dbReference type="AlphaFoldDB" id="A0A5C8CL13"/>
<dbReference type="EC" id="2.7.7.65" evidence="1"/>
<dbReference type="SMART" id="SM00267">
    <property type="entry name" value="GGDEF"/>
    <property type="match status" value="1"/>
</dbReference>
<feature type="domain" description="GGDEF" evidence="3">
    <location>
        <begin position="136"/>
        <end position="270"/>
    </location>
</feature>
<dbReference type="InterPro" id="IPR043128">
    <property type="entry name" value="Rev_trsase/Diguanyl_cyclase"/>
</dbReference>
<dbReference type="InterPro" id="IPR029787">
    <property type="entry name" value="Nucleotide_cyclase"/>
</dbReference>
<dbReference type="GO" id="GO:0043709">
    <property type="term" value="P:cell adhesion involved in single-species biofilm formation"/>
    <property type="evidence" value="ECO:0007669"/>
    <property type="project" value="TreeGrafter"/>
</dbReference>
<dbReference type="PANTHER" id="PTHR45138">
    <property type="entry name" value="REGULATORY COMPONENTS OF SENSORY TRANSDUCTION SYSTEM"/>
    <property type="match status" value="1"/>
</dbReference>
<sequence>MKEINKIIKSLNKIPEPFSVDGIIKIFENNSKKLIKNFYIYFNKENGETILWYVSNNKSDLKNGCEYKLIARNYNFGYIIIESDIEKEYLYLLINHFALILYSEKLSFLANRDKLTGIYNRGYVFRYLLNKEKSKEIYSIAIIDLDKFKHYNDSYGHNIGDYILKTAVKVIKDSLKKLSYKSIFARYGGEEFIIVFDINNKKELFNSMEFIRNKINETDFSTEEYSLKATASLGGAIKEKNITLDNFIDKADKSLYKAKQSGRNKSVIGD</sequence>
<dbReference type="Pfam" id="PF00990">
    <property type="entry name" value="GGDEF"/>
    <property type="match status" value="1"/>
</dbReference>
<evidence type="ECO:0000256" key="2">
    <source>
        <dbReference type="ARBA" id="ARBA00034247"/>
    </source>
</evidence>
<proteinExistence type="predicted"/>
<dbReference type="PANTHER" id="PTHR45138:SF9">
    <property type="entry name" value="DIGUANYLATE CYCLASE DGCM-RELATED"/>
    <property type="match status" value="1"/>
</dbReference>
<dbReference type="InterPro" id="IPR000160">
    <property type="entry name" value="GGDEF_dom"/>
</dbReference>
<dbReference type="NCBIfam" id="TIGR00254">
    <property type="entry name" value="GGDEF"/>
    <property type="match status" value="1"/>
</dbReference>
<reference evidence="4 5" key="1">
    <citation type="journal article" date="1992" name="Lakartidningen">
        <title>[Penicillin V and not amoxicillin is the first choice preparation in acute otitis].</title>
        <authorList>
            <person name="Kamme C."/>
            <person name="Lundgren K."/>
            <person name="Prellner K."/>
        </authorList>
    </citation>
    <scope>NUCLEOTIDE SEQUENCE [LARGE SCALE GENOMIC DNA]</scope>
    <source>
        <strain evidence="4 5">W1</strain>
    </source>
</reference>
<evidence type="ECO:0000313" key="5">
    <source>
        <dbReference type="Proteomes" id="UP000325116"/>
    </source>
</evidence>
<name>A0A5C8CL13_9SPIR</name>
<dbReference type="EMBL" id="SAXT01000003">
    <property type="protein sequence ID" value="TXJ13001.1"/>
    <property type="molecule type" value="Genomic_DNA"/>
</dbReference>
<gene>
    <name evidence="4" type="ORF">EPJ80_04805</name>
</gene>
<evidence type="ECO:0000259" key="3">
    <source>
        <dbReference type="PROSITE" id="PS50887"/>
    </source>
</evidence>
<dbReference type="CDD" id="cd01949">
    <property type="entry name" value="GGDEF"/>
    <property type="match status" value="1"/>
</dbReference>
<dbReference type="Gene3D" id="3.30.70.270">
    <property type="match status" value="1"/>
</dbReference>
<dbReference type="InterPro" id="IPR050469">
    <property type="entry name" value="Diguanylate_Cyclase"/>
</dbReference>
<dbReference type="GO" id="GO:1902201">
    <property type="term" value="P:negative regulation of bacterial-type flagellum-dependent cell motility"/>
    <property type="evidence" value="ECO:0007669"/>
    <property type="project" value="TreeGrafter"/>
</dbReference>
<dbReference type="PROSITE" id="PS50887">
    <property type="entry name" value="GGDEF"/>
    <property type="match status" value="1"/>
</dbReference>
<comment type="catalytic activity">
    <reaction evidence="2">
        <text>2 GTP = 3',3'-c-di-GMP + 2 diphosphate</text>
        <dbReference type="Rhea" id="RHEA:24898"/>
        <dbReference type="ChEBI" id="CHEBI:33019"/>
        <dbReference type="ChEBI" id="CHEBI:37565"/>
        <dbReference type="ChEBI" id="CHEBI:58805"/>
        <dbReference type="EC" id="2.7.7.65"/>
    </reaction>
</comment>
<accession>A0A5C8CL13</accession>
<evidence type="ECO:0000313" key="4">
    <source>
        <dbReference type="EMBL" id="TXJ13001.1"/>
    </source>
</evidence>
<dbReference type="GO" id="GO:0005886">
    <property type="term" value="C:plasma membrane"/>
    <property type="evidence" value="ECO:0007669"/>
    <property type="project" value="TreeGrafter"/>
</dbReference>
<organism evidence="4 5">
    <name type="scientific">Brachyspira aalborgi</name>
    <dbReference type="NCBI Taxonomy" id="29522"/>
    <lineage>
        <taxon>Bacteria</taxon>
        <taxon>Pseudomonadati</taxon>
        <taxon>Spirochaetota</taxon>
        <taxon>Spirochaetia</taxon>
        <taxon>Brachyspirales</taxon>
        <taxon>Brachyspiraceae</taxon>
        <taxon>Brachyspira</taxon>
    </lineage>
</organism>
<evidence type="ECO:0000256" key="1">
    <source>
        <dbReference type="ARBA" id="ARBA00012528"/>
    </source>
</evidence>
<dbReference type="Proteomes" id="UP000325116">
    <property type="component" value="Unassembled WGS sequence"/>
</dbReference>
<comment type="caution">
    <text evidence="4">The sequence shown here is derived from an EMBL/GenBank/DDBJ whole genome shotgun (WGS) entry which is preliminary data.</text>
</comment>
<dbReference type="GO" id="GO:0052621">
    <property type="term" value="F:diguanylate cyclase activity"/>
    <property type="evidence" value="ECO:0007669"/>
    <property type="project" value="UniProtKB-EC"/>
</dbReference>
<protein>
    <recommendedName>
        <fullName evidence="1">diguanylate cyclase</fullName>
        <ecNumber evidence="1">2.7.7.65</ecNumber>
    </recommendedName>
</protein>
<dbReference type="SUPFAM" id="SSF55073">
    <property type="entry name" value="Nucleotide cyclase"/>
    <property type="match status" value="1"/>
</dbReference>